<accession>A0A1E5VWN9</accession>
<dbReference type="EMBL" id="LWDX02027351">
    <property type="protein sequence ID" value="OEL29540.1"/>
    <property type="molecule type" value="Genomic_DNA"/>
</dbReference>
<sequence length="203" mass="22782">MIFMMESPVSVHGNLQWLVLSETTGKVTLIVFDTAHEEFRLMVAPERPGLRLETARTAVLSSGKLCVLALRKAPPSSADTPDTVEMWVLDDYHGADPLTWRRLRGNIRMVPMDGARAGLSRFTLATAVEAEGAEEGQEILFRWQERIDAYNVRGDVWRSVSVAKDAFLVIHRASVLLPETSFGEAVRLLPREEDIFGQRPYCL</sequence>
<comment type="caution">
    <text evidence="1">The sequence shown here is derived from an EMBL/GenBank/DDBJ whole genome shotgun (WGS) entry which is preliminary data.</text>
</comment>
<proteinExistence type="predicted"/>
<keyword evidence="2" id="KW-1185">Reference proteome</keyword>
<dbReference type="AlphaFoldDB" id="A0A1E5VWN9"/>
<evidence type="ECO:0000313" key="1">
    <source>
        <dbReference type="EMBL" id="OEL29540.1"/>
    </source>
</evidence>
<reference evidence="1 2" key="1">
    <citation type="submission" date="2016-09" db="EMBL/GenBank/DDBJ databases">
        <title>The draft genome of Dichanthelium oligosanthes: A C3 panicoid grass species.</title>
        <authorList>
            <person name="Studer A.J."/>
            <person name="Schnable J.C."/>
            <person name="Brutnell T.P."/>
        </authorList>
    </citation>
    <scope>NUCLEOTIDE SEQUENCE [LARGE SCALE GENOMIC DNA]</scope>
    <source>
        <strain evidence="2">cv. Kellogg 1175</strain>
        <tissue evidence="1">Leaf</tissue>
    </source>
</reference>
<gene>
    <name evidence="1" type="ORF">BAE44_0009438</name>
</gene>
<dbReference type="OrthoDB" id="587254at2759"/>
<evidence type="ECO:0000313" key="2">
    <source>
        <dbReference type="Proteomes" id="UP000095767"/>
    </source>
</evidence>
<protein>
    <submittedName>
        <fullName evidence="1">Uncharacterized protein</fullName>
    </submittedName>
</protein>
<name>A0A1E5VWN9_9POAL</name>
<dbReference type="Proteomes" id="UP000095767">
    <property type="component" value="Unassembled WGS sequence"/>
</dbReference>
<organism evidence="1 2">
    <name type="scientific">Dichanthelium oligosanthes</name>
    <dbReference type="NCBI Taxonomy" id="888268"/>
    <lineage>
        <taxon>Eukaryota</taxon>
        <taxon>Viridiplantae</taxon>
        <taxon>Streptophyta</taxon>
        <taxon>Embryophyta</taxon>
        <taxon>Tracheophyta</taxon>
        <taxon>Spermatophyta</taxon>
        <taxon>Magnoliopsida</taxon>
        <taxon>Liliopsida</taxon>
        <taxon>Poales</taxon>
        <taxon>Poaceae</taxon>
        <taxon>PACMAD clade</taxon>
        <taxon>Panicoideae</taxon>
        <taxon>Panicodae</taxon>
        <taxon>Paniceae</taxon>
        <taxon>Dichantheliinae</taxon>
        <taxon>Dichanthelium</taxon>
    </lineage>
</organism>